<comment type="caution">
    <text evidence="2">The sequence shown here is derived from an EMBL/GenBank/DDBJ whole genome shotgun (WGS) entry which is preliminary data.</text>
</comment>
<gene>
    <name evidence="2" type="ORF">F9L08_14325</name>
</gene>
<name>A0A6L3YME1_9HYPH</name>
<dbReference type="Proteomes" id="UP000481643">
    <property type="component" value="Unassembled WGS sequence"/>
</dbReference>
<reference evidence="2 3" key="1">
    <citation type="submission" date="2019-09" db="EMBL/GenBank/DDBJ databases">
        <title>Taxonomic organization of the family Brucellaceae based on a phylogenomic approach.</title>
        <authorList>
            <person name="Leclercq S."/>
            <person name="Cloeckaert A."/>
            <person name="Zygmunt M.S."/>
        </authorList>
    </citation>
    <scope>NUCLEOTIDE SEQUENCE [LARGE SCALE GENOMIC DNA]</scope>
    <source>
        <strain evidence="2 3">WS1830</strain>
    </source>
</reference>
<evidence type="ECO:0000313" key="2">
    <source>
        <dbReference type="EMBL" id="KAB2684189.1"/>
    </source>
</evidence>
<proteinExistence type="predicted"/>
<sequence length="84" mass="9470">MSRRRYELTERELSIITPLCRANLVAFHEAVSEAYDGDIAMIDSTEPQEKRDADDGGMVQSEAGVRVKPILAMEPQKYPSKQND</sequence>
<feature type="region of interest" description="Disordered" evidence="1">
    <location>
        <begin position="43"/>
        <end position="84"/>
    </location>
</feature>
<evidence type="ECO:0000313" key="3">
    <source>
        <dbReference type="Proteomes" id="UP000481643"/>
    </source>
</evidence>
<organism evidence="2 3">
    <name type="scientific">Brucella tritici</name>
    <dbReference type="NCBI Taxonomy" id="94626"/>
    <lineage>
        <taxon>Bacteria</taxon>
        <taxon>Pseudomonadati</taxon>
        <taxon>Pseudomonadota</taxon>
        <taxon>Alphaproteobacteria</taxon>
        <taxon>Hyphomicrobiales</taxon>
        <taxon>Brucellaceae</taxon>
        <taxon>Brucella/Ochrobactrum group</taxon>
        <taxon>Brucella</taxon>
    </lineage>
</organism>
<dbReference type="EMBL" id="WBVX01000014">
    <property type="protein sequence ID" value="KAB2684189.1"/>
    <property type="molecule type" value="Genomic_DNA"/>
</dbReference>
<evidence type="ECO:0000256" key="1">
    <source>
        <dbReference type="SAM" id="MobiDB-lite"/>
    </source>
</evidence>
<protein>
    <submittedName>
        <fullName evidence="2">Uncharacterized protein</fullName>
    </submittedName>
</protein>
<dbReference type="AlphaFoldDB" id="A0A6L3YME1"/>
<accession>A0A6L3YME1</accession>